<dbReference type="PIRSF" id="PIRSF000292">
    <property type="entry name" value="Ubi_od_II"/>
    <property type="match status" value="1"/>
</dbReference>
<evidence type="ECO:0000256" key="1">
    <source>
        <dbReference type="ARBA" id="ARBA00004418"/>
    </source>
</evidence>
<feature type="transmembrane region" description="Helical" evidence="16">
    <location>
        <begin position="43"/>
        <end position="69"/>
    </location>
</feature>
<gene>
    <name evidence="19" type="ORF">CAL29_06615</name>
</gene>
<dbReference type="GO" id="GO:0016682">
    <property type="term" value="F:oxidoreductase activity, acting on diphenols and related substances as donors, oxygen as acceptor"/>
    <property type="evidence" value="ECO:0007669"/>
    <property type="project" value="InterPro"/>
</dbReference>
<dbReference type="InterPro" id="IPR034227">
    <property type="entry name" value="CuRO_UO_II"/>
</dbReference>
<dbReference type="GO" id="GO:0042773">
    <property type="term" value="P:ATP synthesis coupled electron transport"/>
    <property type="evidence" value="ECO:0007669"/>
    <property type="project" value="TreeGrafter"/>
</dbReference>
<evidence type="ECO:0000256" key="5">
    <source>
        <dbReference type="ARBA" id="ARBA00022475"/>
    </source>
</evidence>
<dbReference type="PROSITE" id="PS50999">
    <property type="entry name" value="COX2_TM"/>
    <property type="match status" value="1"/>
</dbReference>
<evidence type="ECO:0000313" key="20">
    <source>
        <dbReference type="Proteomes" id="UP000216020"/>
    </source>
</evidence>
<dbReference type="InterPro" id="IPR045187">
    <property type="entry name" value="CcO_II"/>
</dbReference>
<dbReference type="SUPFAM" id="SSF49503">
    <property type="entry name" value="Cupredoxins"/>
    <property type="match status" value="1"/>
</dbReference>
<dbReference type="InterPro" id="IPR006333">
    <property type="entry name" value="Cyt_o_ubiquinol_oxidase_su2"/>
</dbReference>
<dbReference type="InterPro" id="IPR008972">
    <property type="entry name" value="Cupredoxin"/>
</dbReference>
<dbReference type="SUPFAM" id="SSF81464">
    <property type="entry name" value="Cytochrome c oxidase subunit II-like, transmembrane region"/>
    <property type="match status" value="1"/>
</dbReference>
<evidence type="ECO:0000256" key="10">
    <source>
        <dbReference type="ARBA" id="ARBA00022989"/>
    </source>
</evidence>
<dbReference type="GO" id="GO:0005886">
    <property type="term" value="C:plasma membrane"/>
    <property type="evidence" value="ECO:0007669"/>
    <property type="project" value="UniProtKB-SubCell"/>
</dbReference>
<evidence type="ECO:0000256" key="8">
    <source>
        <dbReference type="ARBA" id="ARBA00022729"/>
    </source>
</evidence>
<accession>A0A261SP01</accession>
<evidence type="ECO:0000256" key="3">
    <source>
        <dbReference type="ARBA" id="ARBA00007866"/>
    </source>
</evidence>
<evidence type="ECO:0000256" key="14">
    <source>
        <dbReference type="ARBA" id="ARBA00023288"/>
    </source>
</evidence>
<dbReference type="Pfam" id="PF00116">
    <property type="entry name" value="COX2"/>
    <property type="match status" value="1"/>
</dbReference>
<dbReference type="InterPro" id="IPR036257">
    <property type="entry name" value="Cyt_c_oxidase_su2_TM_sf"/>
</dbReference>
<dbReference type="CDD" id="cd04212">
    <property type="entry name" value="CuRO_UO_II"/>
    <property type="match status" value="1"/>
</dbReference>
<reference evidence="20" key="1">
    <citation type="submission" date="2017-05" db="EMBL/GenBank/DDBJ databases">
        <title>Complete and WGS of Bordetella genogroups.</title>
        <authorList>
            <person name="Spilker T."/>
            <person name="Lipuma J."/>
        </authorList>
    </citation>
    <scope>NUCLEOTIDE SEQUENCE [LARGE SCALE GENOMIC DNA]</scope>
    <source>
        <strain evidence="20">AU16122</strain>
    </source>
</reference>
<keyword evidence="9 15" id="KW-0249">Electron transport</keyword>
<evidence type="ECO:0000313" key="19">
    <source>
        <dbReference type="EMBL" id="OZI38023.1"/>
    </source>
</evidence>
<comment type="similarity">
    <text evidence="3 15">Belongs to the cytochrome c oxidase subunit 2 family.</text>
</comment>
<dbReference type="InterPro" id="IPR011759">
    <property type="entry name" value="Cyt_c_oxidase_su2_TM_dom"/>
</dbReference>
<protein>
    <recommendedName>
        <fullName evidence="15">Ubiquinol oxidase subunit 2</fullName>
    </recommendedName>
</protein>
<dbReference type="Pfam" id="PF06481">
    <property type="entry name" value="COX_ARM"/>
    <property type="match status" value="1"/>
</dbReference>
<feature type="domain" description="Cytochrome oxidase subunit II transmembrane region profile" evidence="18">
    <location>
        <begin position="21"/>
        <end position="118"/>
    </location>
</feature>
<dbReference type="Gene3D" id="2.60.40.420">
    <property type="entry name" value="Cupredoxins - blue copper proteins"/>
    <property type="match status" value="1"/>
</dbReference>
<keyword evidence="5 15" id="KW-1003">Cell membrane</keyword>
<keyword evidence="14" id="KW-0449">Lipoprotein</keyword>
<name>A0A261SP01_9BORD</name>
<evidence type="ECO:0000256" key="9">
    <source>
        <dbReference type="ARBA" id="ARBA00022982"/>
    </source>
</evidence>
<evidence type="ECO:0000256" key="7">
    <source>
        <dbReference type="ARBA" id="ARBA00022692"/>
    </source>
</evidence>
<evidence type="ECO:0000256" key="16">
    <source>
        <dbReference type="SAM" id="Phobius"/>
    </source>
</evidence>
<keyword evidence="11 15" id="KW-0560">Oxidoreductase</keyword>
<comment type="caution">
    <text evidence="19">The sequence shown here is derived from an EMBL/GenBank/DDBJ whole genome shotgun (WGS) entry which is preliminary data.</text>
</comment>
<keyword evidence="7 16" id="KW-0812">Transmembrane</keyword>
<evidence type="ECO:0000259" key="17">
    <source>
        <dbReference type="PROSITE" id="PS50857"/>
    </source>
</evidence>
<keyword evidence="6 15" id="KW-0679">Respiratory chain</keyword>
<dbReference type="GO" id="GO:0005507">
    <property type="term" value="F:copper ion binding"/>
    <property type="evidence" value="ECO:0007669"/>
    <property type="project" value="InterPro"/>
</dbReference>
<evidence type="ECO:0000256" key="15">
    <source>
        <dbReference type="PIRNR" id="PIRNR000292"/>
    </source>
</evidence>
<keyword evidence="8" id="KW-0732">Signal</keyword>
<evidence type="ECO:0000256" key="4">
    <source>
        <dbReference type="ARBA" id="ARBA00022448"/>
    </source>
</evidence>
<evidence type="ECO:0000259" key="18">
    <source>
        <dbReference type="PROSITE" id="PS50999"/>
    </source>
</evidence>
<dbReference type="PROSITE" id="PS50857">
    <property type="entry name" value="COX2_CUA"/>
    <property type="match status" value="1"/>
</dbReference>
<dbReference type="GO" id="GO:0004129">
    <property type="term" value="F:cytochrome-c oxidase activity"/>
    <property type="evidence" value="ECO:0007669"/>
    <property type="project" value="UniProtKB-UniRule"/>
</dbReference>
<dbReference type="Proteomes" id="UP000216020">
    <property type="component" value="Unassembled WGS sequence"/>
</dbReference>
<comment type="subcellular location">
    <subcellularLocation>
        <location evidence="2">Cell membrane</location>
        <topology evidence="2">Multi-pass membrane protein</topology>
    </subcellularLocation>
    <subcellularLocation>
        <location evidence="1">Periplasm</location>
    </subcellularLocation>
</comment>
<evidence type="ECO:0000256" key="2">
    <source>
        <dbReference type="ARBA" id="ARBA00004651"/>
    </source>
</evidence>
<evidence type="ECO:0000256" key="11">
    <source>
        <dbReference type="ARBA" id="ARBA00023002"/>
    </source>
</evidence>
<keyword evidence="10 16" id="KW-1133">Transmembrane helix</keyword>
<evidence type="ECO:0000256" key="13">
    <source>
        <dbReference type="ARBA" id="ARBA00023139"/>
    </source>
</evidence>
<evidence type="ECO:0000256" key="12">
    <source>
        <dbReference type="ARBA" id="ARBA00023136"/>
    </source>
</evidence>
<keyword evidence="4 15" id="KW-0813">Transport</keyword>
<dbReference type="Gene3D" id="1.10.287.90">
    <property type="match status" value="1"/>
</dbReference>
<evidence type="ECO:0000256" key="6">
    <source>
        <dbReference type="ARBA" id="ARBA00022660"/>
    </source>
</evidence>
<keyword evidence="20" id="KW-1185">Reference proteome</keyword>
<dbReference type="OrthoDB" id="9783445at2"/>
<dbReference type="PANTHER" id="PTHR22888">
    <property type="entry name" value="CYTOCHROME C OXIDASE, SUBUNIT II"/>
    <property type="match status" value="1"/>
</dbReference>
<dbReference type="GO" id="GO:0042597">
    <property type="term" value="C:periplasmic space"/>
    <property type="evidence" value="ECO:0007669"/>
    <property type="project" value="UniProtKB-SubCell"/>
</dbReference>
<feature type="domain" description="Cytochrome oxidase subunit II copper A binding" evidence="17">
    <location>
        <begin position="133"/>
        <end position="245"/>
    </location>
</feature>
<keyword evidence="13" id="KW-0564">Palmitate</keyword>
<dbReference type="PANTHER" id="PTHR22888:SF18">
    <property type="entry name" value="CYTOCHROME BO(3) UBIQUINOL OXIDASE SUBUNIT 2"/>
    <property type="match status" value="1"/>
</dbReference>
<dbReference type="InterPro" id="IPR010514">
    <property type="entry name" value="COX_ARM"/>
</dbReference>
<sequence>MPPNKPPRGLLLLPLLAVTLLLGGCNAVLLSPSGDIAVQQRDLIIISTILMLVIIIPVIILTLVFAYRYRAAANNPDYDPEWNHSTRIELMVWSAPLIIIIALGAITWVSTHRLDPYRPLDRLSEGRELPTNVKPLVVEVVSMDWKWLFIYPEQGIATVNELAAPVDRPIQFKLTSTTVMNAFFVPALAGMIYTMPGMETQLHAVINKAGTYNGMSANFSGAGFSGMHFKFYGMPAGDFDKWVQQARDGGNTLDRPTYLELDKPSERVPVQRYATVAADLYDAILNRCVESGKTCLKDQMAMDQRANTGLQGRYSVANNDVSALQYLGSICTASNPTGAGVLENKVL</sequence>
<dbReference type="EMBL" id="NEVM01000001">
    <property type="protein sequence ID" value="OZI38023.1"/>
    <property type="molecule type" value="Genomic_DNA"/>
</dbReference>
<dbReference type="RefSeq" id="WP_094852123.1">
    <property type="nucleotide sequence ID" value="NZ_NEVM01000001.1"/>
</dbReference>
<dbReference type="PROSITE" id="PS51257">
    <property type="entry name" value="PROKAR_LIPOPROTEIN"/>
    <property type="match status" value="1"/>
</dbReference>
<dbReference type="AlphaFoldDB" id="A0A261SP01"/>
<dbReference type="InterPro" id="IPR002429">
    <property type="entry name" value="CcO_II-like_C"/>
</dbReference>
<dbReference type="GO" id="GO:0009486">
    <property type="term" value="F:cytochrome bo3 ubiquinol oxidase activity"/>
    <property type="evidence" value="ECO:0007669"/>
    <property type="project" value="InterPro"/>
</dbReference>
<feature type="transmembrane region" description="Helical" evidence="16">
    <location>
        <begin position="90"/>
        <end position="109"/>
    </location>
</feature>
<dbReference type="NCBIfam" id="TIGR01433">
    <property type="entry name" value="CyoA"/>
    <property type="match status" value="1"/>
</dbReference>
<proteinExistence type="inferred from homology"/>
<keyword evidence="12 15" id="KW-0472">Membrane</keyword>
<organism evidence="19 20">
    <name type="scientific">Bordetella genomosp. 10</name>
    <dbReference type="NCBI Taxonomy" id="1416804"/>
    <lineage>
        <taxon>Bacteria</taxon>
        <taxon>Pseudomonadati</taxon>
        <taxon>Pseudomonadota</taxon>
        <taxon>Betaproteobacteria</taxon>
        <taxon>Burkholderiales</taxon>
        <taxon>Alcaligenaceae</taxon>
        <taxon>Bordetella</taxon>
    </lineage>
</organism>